<name>A0A7M2H7D3_9BURK</name>
<sequence length="381" mass="43735">MPWSTRDTMSLRQEFILLAQQEGSNRRELCRRFSISPQTAYKWLARYAEQGEAGLVDRSRRPSRSPEQTHADLEQAVIALRQQHPAWGGRKISRRLQDLGHTEAPAPSTVTSILHRHGLITPEASAKSVAWQRFEHPEPNHLWQMDYKGWFATRDGMPCYPLTVLDDHSRFNILLTACTRTQTAVVQRHLREAFRRYGLPLRINADNGAPWGSPSQPGQLTALAIWLIRLGVRLSHSRPAHPQTNGKDERFHRTFKAEVLTGNDFASCRYAQRAFDRWRDVYNQQRPHEALGLATPVTRYRPSPRPYPEQLPPIEYGPDDTVVQVKWHGELCFQGRRFKVSNALAKLHVALRPDARHSGKYALYFAHHRFGSIDLNDPNAA</sequence>
<organism evidence="3 4">
    <name type="scientific">Cupriavidus basilensis</name>
    <dbReference type="NCBI Taxonomy" id="68895"/>
    <lineage>
        <taxon>Bacteria</taxon>
        <taxon>Pseudomonadati</taxon>
        <taxon>Pseudomonadota</taxon>
        <taxon>Betaproteobacteria</taxon>
        <taxon>Burkholderiales</taxon>
        <taxon>Burkholderiaceae</taxon>
        <taxon>Cupriavidus</taxon>
    </lineage>
</organism>
<dbReference type="PANTHER" id="PTHR35004">
    <property type="entry name" value="TRANSPOSASE RV3428C-RELATED"/>
    <property type="match status" value="1"/>
</dbReference>
<dbReference type="PANTHER" id="PTHR35004:SF6">
    <property type="entry name" value="TRANSPOSASE"/>
    <property type="match status" value="1"/>
</dbReference>
<dbReference type="InterPro" id="IPR012337">
    <property type="entry name" value="RNaseH-like_sf"/>
</dbReference>
<reference evidence="3 4" key="1">
    <citation type="submission" date="2020-10" db="EMBL/GenBank/DDBJ databases">
        <title>Complete genome sequence of Cupriavidus basilensis CCUG 49340T.</title>
        <authorList>
            <person name="Salva-Serra F."/>
            <person name="Donoso R.A."/>
            <person name="Cho K.H."/>
            <person name="Yoo J.A."/>
            <person name="Lee K."/>
            <person name="Yoon S.-H."/>
            <person name="Perez-Pantoja D."/>
            <person name="Moore E.R.B."/>
        </authorList>
    </citation>
    <scope>NUCLEOTIDE SEQUENCE [LARGE SCALE GENOMIC DNA]</scope>
    <source>
        <strain evidence="4">CCUG 49340</strain>
        <strain evidence="3">DSM 11853</strain>
    </source>
</reference>
<dbReference type="InterPro" id="IPR009057">
    <property type="entry name" value="Homeodomain-like_sf"/>
</dbReference>
<dbReference type="Proteomes" id="UP000397656">
    <property type="component" value="Chromosome 1"/>
</dbReference>
<evidence type="ECO:0000313" key="4">
    <source>
        <dbReference type="Proteomes" id="UP000397656"/>
    </source>
</evidence>
<dbReference type="Gene3D" id="3.30.420.10">
    <property type="entry name" value="Ribonuclease H-like superfamily/Ribonuclease H"/>
    <property type="match status" value="1"/>
</dbReference>
<dbReference type="RefSeq" id="WP_193692108.1">
    <property type="nucleotide sequence ID" value="NZ_CP062803.1"/>
</dbReference>
<dbReference type="InterPro" id="IPR001584">
    <property type="entry name" value="Integrase_cat-core"/>
</dbReference>
<protein>
    <submittedName>
        <fullName evidence="3">IS481 family transposase</fullName>
    </submittedName>
</protein>
<dbReference type="Pfam" id="PF13683">
    <property type="entry name" value="rve_3"/>
    <property type="match status" value="1"/>
</dbReference>
<dbReference type="InterPro" id="IPR036388">
    <property type="entry name" value="WH-like_DNA-bd_sf"/>
</dbReference>
<evidence type="ECO:0000313" key="3">
    <source>
        <dbReference type="EMBL" id="QOT80758.1"/>
    </source>
</evidence>
<evidence type="ECO:0000259" key="1">
    <source>
        <dbReference type="PROSITE" id="PS50994"/>
    </source>
</evidence>
<dbReference type="PROSITE" id="PS50994">
    <property type="entry name" value="INTEGRASE"/>
    <property type="match status" value="1"/>
</dbReference>
<feature type="domain" description="Integrase catalytic" evidence="1">
    <location>
        <begin position="135"/>
        <end position="304"/>
    </location>
</feature>
<evidence type="ECO:0000313" key="2">
    <source>
        <dbReference type="EMBL" id="QOT76665.1"/>
    </source>
</evidence>
<dbReference type="NCBIfam" id="NF033577">
    <property type="entry name" value="transpos_IS481"/>
    <property type="match status" value="1"/>
</dbReference>
<dbReference type="Gene3D" id="1.10.10.10">
    <property type="entry name" value="Winged helix-like DNA-binding domain superfamily/Winged helix DNA-binding domain"/>
    <property type="match status" value="1"/>
</dbReference>
<gene>
    <name evidence="2" type="ORF">F7R26_000725</name>
    <name evidence="3" type="ORF">F7R26_025425</name>
</gene>
<dbReference type="InterPro" id="IPR047656">
    <property type="entry name" value="IS481-like_transpos"/>
</dbReference>
<dbReference type="EMBL" id="CP062804">
    <property type="protein sequence ID" value="QOT80758.1"/>
    <property type="molecule type" value="Genomic_DNA"/>
</dbReference>
<accession>A0A7M2H7D3</accession>
<dbReference type="AlphaFoldDB" id="A0A7M2H7D3"/>
<dbReference type="Proteomes" id="UP000397656">
    <property type="component" value="Chromosome 2"/>
</dbReference>
<dbReference type="InterPro" id="IPR036397">
    <property type="entry name" value="RNaseH_sf"/>
</dbReference>
<dbReference type="EMBL" id="CP062803">
    <property type="protein sequence ID" value="QOT76665.1"/>
    <property type="molecule type" value="Genomic_DNA"/>
</dbReference>
<dbReference type="SUPFAM" id="SSF53098">
    <property type="entry name" value="Ribonuclease H-like"/>
    <property type="match status" value="1"/>
</dbReference>
<dbReference type="SUPFAM" id="SSF46689">
    <property type="entry name" value="Homeodomain-like"/>
    <property type="match status" value="1"/>
</dbReference>
<dbReference type="GO" id="GO:0015074">
    <property type="term" value="P:DNA integration"/>
    <property type="evidence" value="ECO:0007669"/>
    <property type="project" value="InterPro"/>
</dbReference>
<dbReference type="GO" id="GO:0003676">
    <property type="term" value="F:nucleic acid binding"/>
    <property type="evidence" value="ECO:0007669"/>
    <property type="project" value="InterPro"/>
</dbReference>
<proteinExistence type="predicted"/>
<dbReference type="GeneID" id="98404285"/>
<dbReference type="Pfam" id="PF13565">
    <property type="entry name" value="HTH_32"/>
    <property type="match status" value="1"/>
</dbReference>